<dbReference type="Proteomes" id="UP000245634">
    <property type="component" value="Unassembled WGS sequence"/>
</dbReference>
<reference evidence="1 2" key="1">
    <citation type="submission" date="2018-05" db="EMBL/GenBank/DDBJ databases">
        <title>Genomic Encyclopedia of Type Strains, Phase IV (KMG-IV): sequencing the most valuable type-strain genomes for metagenomic binning, comparative biology and taxonomic classification.</title>
        <authorList>
            <person name="Goeker M."/>
        </authorList>
    </citation>
    <scope>NUCLEOTIDE SEQUENCE [LARGE SCALE GENOMIC DNA]</scope>
    <source>
        <strain evidence="1 2">DSM 18773</strain>
    </source>
</reference>
<name>A0A316D5J3_9BACL</name>
<evidence type="ECO:0000313" key="2">
    <source>
        <dbReference type="Proteomes" id="UP000245634"/>
    </source>
</evidence>
<dbReference type="EMBL" id="QGGL01000015">
    <property type="protein sequence ID" value="PWK08479.1"/>
    <property type="molecule type" value="Genomic_DNA"/>
</dbReference>
<accession>A0A316D5J3</accession>
<organism evidence="1 2">
    <name type="scientific">Tumebacillus permanentifrigoris</name>
    <dbReference type="NCBI Taxonomy" id="378543"/>
    <lineage>
        <taxon>Bacteria</taxon>
        <taxon>Bacillati</taxon>
        <taxon>Bacillota</taxon>
        <taxon>Bacilli</taxon>
        <taxon>Bacillales</taxon>
        <taxon>Alicyclobacillaceae</taxon>
        <taxon>Tumebacillus</taxon>
    </lineage>
</organism>
<dbReference type="AlphaFoldDB" id="A0A316D5J3"/>
<proteinExistence type="predicted"/>
<gene>
    <name evidence="1" type="ORF">C7459_115139</name>
</gene>
<sequence length="91" mass="10382">MRNRVPLWMRFFVRRGSVNTAVSYVENASALNVGQNLLNDWKNHAKYNQGFGQVIGDANKQKAMKTRVDDPDMFDAPIRDTSVTQLPSLLR</sequence>
<comment type="caution">
    <text evidence="1">The sequence shown here is derived from an EMBL/GenBank/DDBJ whole genome shotgun (WGS) entry which is preliminary data.</text>
</comment>
<evidence type="ECO:0000313" key="1">
    <source>
        <dbReference type="EMBL" id="PWK08479.1"/>
    </source>
</evidence>
<protein>
    <submittedName>
        <fullName evidence="1">Uncharacterized protein</fullName>
    </submittedName>
</protein>
<keyword evidence="2" id="KW-1185">Reference proteome</keyword>